<evidence type="ECO:0000313" key="2">
    <source>
        <dbReference type="Proteomes" id="UP001732700"/>
    </source>
</evidence>
<protein>
    <submittedName>
        <fullName evidence="1">Uncharacterized protein</fullName>
    </submittedName>
</protein>
<dbReference type="Proteomes" id="UP001732700">
    <property type="component" value="Chromosome 5D"/>
</dbReference>
<name>A0ACD5YBU0_AVESA</name>
<keyword evidence="2" id="KW-1185">Reference proteome</keyword>
<organism evidence="1 2">
    <name type="scientific">Avena sativa</name>
    <name type="common">Oat</name>
    <dbReference type="NCBI Taxonomy" id="4498"/>
    <lineage>
        <taxon>Eukaryota</taxon>
        <taxon>Viridiplantae</taxon>
        <taxon>Streptophyta</taxon>
        <taxon>Embryophyta</taxon>
        <taxon>Tracheophyta</taxon>
        <taxon>Spermatophyta</taxon>
        <taxon>Magnoliopsida</taxon>
        <taxon>Liliopsida</taxon>
        <taxon>Poales</taxon>
        <taxon>Poaceae</taxon>
        <taxon>BOP clade</taxon>
        <taxon>Pooideae</taxon>
        <taxon>Poodae</taxon>
        <taxon>Poeae</taxon>
        <taxon>Poeae Chloroplast Group 1 (Aveneae type)</taxon>
        <taxon>Aveninae</taxon>
        <taxon>Avena</taxon>
    </lineage>
</organism>
<sequence>MCVESPMAPLTNLLLLPLLLLAAHFLTPSLCYVNQARSRAQRNSTETSAYRTYIVLVEPPPLNSDEDAHRRWYESFLPSTCIRNSREPCLLHSYVEVFSGFAARLTDAELDRVAKKPGFVRAFPERTLQLMTTHTPEFLGLRKGTGFWSVANYGKGVIVGLLDTGIHAQHPSFDDRGVPPPSAKWKGSCKAARCNNKLIGVKSLIVGDSDSDDYEGHGTHTSSTVAGNFVTGASVRGIGRGTSSGIAPGAHIAMYKVCNRSGCEESTILAGFDAAIKDGVDVLSLSLGSVSGVRFDRDPIAIGAFNAIAKGIIVVGAAGNSGPTSRSVTNDAPWLLTVAAGSVDRSFEAGVHLGNGKCIHGEALTQVASQTSKRYPLLFSEEHRFCEFEEYRSVSGKIVVCQATTPTIQNPRIRSIMAAGAGGVVLFNEESNGYTTVLQDYNSRVVQVSTADGAVLAAYAASSASNAVAAFTYNNTLLGVPPAPVVASFSSRGPSSVTPGVLKPDILAPGLNILAAWPPKTGYASGPFTIISGTSMATPHVSGVAALIKSLHPDWSPAAIKSAILTTSDAVNSTGGSILNEQHRKASAYDRGAGHVNPTRAADPGLVYDIGVSDYAGYICWLLGDDGLATIVRNSSLACTKLRKVKDVQLNYPTITVPMRTSWFTVKRTVTNVGPAATTYKVKVDTPKSLRVRVSPKTLVFSKAGEKKRFKVSVSCHKRHKHKLVEGSLSWVSEKHVVRSPIVAVPKVGSHAPAPWP</sequence>
<dbReference type="EnsemblPlants" id="AVESA.00010b.r2.5DG0943990.1">
    <property type="protein sequence ID" value="AVESA.00010b.r2.5DG0943990.1.CDS.1"/>
    <property type="gene ID" value="AVESA.00010b.r2.5DG0943990"/>
</dbReference>
<evidence type="ECO:0000313" key="1">
    <source>
        <dbReference type="EnsemblPlants" id="AVESA.00010b.r2.5DG0943990.1.CDS.1"/>
    </source>
</evidence>
<reference evidence="1" key="2">
    <citation type="submission" date="2025-09" db="UniProtKB">
        <authorList>
            <consortium name="EnsemblPlants"/>
        </authorList>
    </citation>
    <scope>IDENTIFICATION</scope>
</reference>
<accession>A0ACD5YBU0</accession>
<reference evidence="1" key="1">
    <citation type="submission" date="2021-05" db="EMBL/GenBank/DDBJ databases">
        <authorList>
            <person name="Scholz U."/>
            <person name="Mascher M."/>
            <person name="Fiebig A."/>
        </authorList>
    </citation>
    <scope>NUCLEOTIDE SEQUENCE [LARGE SCALE GENOMIC DNA]</scope>
</reference>
<proteinExistence type="predicted"/>